<sequence>MSDKEDLWTREWSAATVSALRRATANLPRGDLEYSFGEELSRTQRLVDDEIKVKKCVLRIGNTALSDPVLCSRHGSRDNFDMPFAFIILRSYWNLPEASSTMISTIFIKLAMPGLSTTNENITPTSKPSTISTSIVHIILPCSASSSSSPDSPFFCVLGYCSIQFRS</sequence>
<reference evidence="3" key="1">
    <citation type="submission" date="2017-02" db="UniProtKB">
        <authorList>
            <consortium name="WormBaseParasite"/>
        </authorList>
    </citation>
    <scope>IDENTIFICATION</scope>
</reference>
<dbReference type="WBParaSite" id="HNAJ_0001065701-mRNA-1">
    <property type="protein sequence ID" value="HNAJ_0001065701-mRNA-1"/>
    <property type="gene ID" value="HNAJ_0001065701"/>
</dbReference>
<protein>
    <submittedName>
        <fullName evidence="1 3">Uncharacterized protein</fullName>
    </submittedName>
</protein>
<evidence type="ECO:0000313" key="2">
    <source>
        <dbReference type="Proteomes" id="UP000278807"/>
    </source>
</evidence>
<proteinExistence type="predicted"/>
<dbReference type="Proteomes" id="UP000278807">
    <property type="component" value="Unassembled WGS sequence"/>
</dbReference>
<accession>A0A0R3TSM5</accession>
<reference evidence="1 2" key="2">
    <citation type="submission" date="2018-11" db="EMBL/GenBank/DDBJ databases">
        <authorList>
            <consortium name="Pathogen Informatics"/>
        </authorList>
    </citation>
    <scope>NUCLEOTIDE SEQUENCE [LARGE SCALE GENOMIC DNA]</scope>
</reference>
<organism evidence="3">
    <name type="scientific">Rodentolepis nana</name>
    <name type="common">Dwarf tapeworm</name>
    <name type="synonym">Hymenolepis nana</name>
    <dbReference type="NCBI Taxonomy" id="102285"/>
    <lineage>
        <taxon>Eukaryota</taxon>
        <taxon>Metazoa</taxon>
        <taxon>Spiralia</taxon>
        <taxon>Lophotrochozoa</taxon>
        <taxon>Platyhelminthes</taxon>
        <taxon>Cestoda</taxon>
        <taxon>Eucestoda</taxon>
        <taxon>Cyclophyllidea</taxon>
        <taxon>Hymenolepididae</taxon>
        <taxon>Rodentolepis</taxon>
    </lineage>
</organism>
<dbReference type="EMBL" id="UZAE01013145">
    <property type="protein sequence ID" value="VDO08446.1"/>
    <property type="molecule type" value="Genomic_DNA"/>
</dbReference>
<name>A0A0R3TSM5_RODNA</name>
<evidence type="ECO:0000313" key="1">
    <source>
        <dbReference type="EMBL" id="VDO08446.1"/>
    </source>
</evidence>
<gene>
    <name evidence="1" type="ORF">HNAJ_LOCUS10652</name>
</gene>
<evidence type="ECO:0000313" key="3">
    <source>
        <dbReference type="WBParaSite" id="HNAJ_0001065701-mRNA-1"/>
    </source>
</evidence>
<dbReference type="AlphaFoldDB" id="A0A0R3TSM5"/>
<keyword evidence="2" id="KW-1185">Reference proteome</keyword>